<feature type="region of interest" description="Disordered" evidence="3">
    <location>
        <begin position="457"/>
        <end position="496"/>
    </location>
</feature>
<dbReference type="GO" id="GO:0009341">
    <property type="term" value="C:beta-galactosidase complex"/>
    <property type="evidence" value="ECO:0007669"/>
    <property type="project" value="InterPro"/>
</dbReference>
<evidence type="ECO:0000259" key="5">
    <source>
        <dbReference type="Pfam" id="PF02449"/>
    </source>
</evidence>
<organism evidence="6 7">
    <name type="scientific">Emticicia agri</name>
    <dbReference type="NCBI Taxonomy" id="2492393"/>
    <lineage>
        <taxon>Bacteria</taxon>
        <taxon>Pseudomonadati</taxon>
        <taxon>Bacteroidota</taxon>
        <taxon>Cytophagia</taxon>
        <taxon>Cytophagales</taxon>
        <taxon>Leadbetterellaceae</taxon>
        <taxon>Emticicia</taxon>
    </lineage>
</organism>
<comment type="caution">
    <text evidence="6">The sequence shown here is derived from an EMBL/GenBank/DDBJ whole genome shotgun (WGS) entry which is preliminary data.</text>
</comment>
<feature type="signal peptide" evidence="4">
    <location>
        <begin position="1"/>
        <end position="24"/>
    </location>
</feature>
<dbReference type="OrthoDB" id="900954at2"/>
<dbReference type="InterPro" id="IPR013529">
    <property type="entry name" value="Glyco_hydro_42_N"/>
</dbReference>
<dbReference type="InterPro" id="IPR017853">
    <property type="entry name" value="GH"/>
</dbReference>
<dbReference type="Pfam" id="PF02449">
    <property type="entry name" value="Glyco_hydro_42"/>
    <property type="match status" value="1"/>
</dbReference>
<dbReference type="GO" id="GO:0016020">
    <property type="term" value="C:membrane"/>
    <property type="evidence" value="ECO:0007669"/>
    <property type="project" value="InterPro"/>
</dbReference>
<reference evidence="6 7" key="1">
    <citation type="submission" date="2019-02" db="EMBL/GenBank/DDBJ databases">
        <title>Bacterial novel species Emticicia sp. 17J42-9 isolated from soil.</title>
        <authorList>
            <person name="Jung H.-Y."/>
        </authorList>
    </citation>
    <scope>NUCLEOTIDE SEQUENCE [LARGE SCALE GENOMIC DNA]</scope>
    <source>
        <strain evidence="6 7">17J42-9</strain>
    </source>
</reference>
<feature type="chain" id="PRO_5020874006" description="Glycoside hydrolase family 42 N-terminal domain-containing protein" evidence="4">
    <location>
        <begin position="25"/>
        <end position="790"/>
    </location>
</feature>
<keyword evidence="1" id="KW-0378">Hydrolase</keyword>
<feature type="domain" description="Glycoside hydrolase family 42 N-terminal" evidence="5">
    <location>
        <begin position="50"/>
        <end position="291"/>
    </location>
</feature>
<evidence type="ECO:0000313" key="6">
    <source>
        <dbReference type="EMBL" id="RYU95597.1"/>
    </source>
</evidence>
<dbReference type="RefSeq" id="WP_130020990.1">
    <property type="nucleotide sequence ID" value="NZ_SEWF01000013.1"/>
</dbReference>
<accession>A0A4Q5M183</accession>
<dbReference type="GO" id="GO:0004565">
    <property type="term" value="F:beta-galactosidase activity"/>
    <property type="evidence" value="ECO:0007669"/>
    <property type="project" value="InterPro"/>
</dbReference>
<dbReference type="GO" id="GO:0005975">
    <property type="term" value="P:carbohydrate metabolic process"/>
    <property type="evidence" value="ECO:0007669"/>
    <property type="project" value="InterPro"/>
</dbReference>
<evidence type="ECO:0000256" key="2">
    <source>
        <dbReference type="ARBA" id="ARBA00023295"/>
    </source>
</evidence>
<evidence type="ECO:0000256" key="4">
    <source>
        <dbReference type="SAM" id="SignalP"/>
    </source>
</evidence>
<keyword evidence="7" id="KW-1185">Reference proteome</keyword>
<evidence type="ECO:0000313" key="7">
    <source>
        <dbReference type="Proteomes" id="UP000293162"/>
    </source>
</evidence>
<dbReference type="InterPro" id="IPR015919">
    <property type="entry name" value="Cadherin-like_sf"/>
</dbReference>
<keyword evidence="4" id="KW-0732">Signal</keyword>
<name>A0A4Q5M183_9BACT</name>
<dbReference type="Gene3D" id="3.20.20.80">
    <property type="entry name" value="Glycosidases"/>
    <property type="match status" value="1"/>
</dbReference>
<evidence type="ECO:0000256" key="3">
    <source>
        <dbReference type="SAM" id="MobiDB-lite"/>
    </source>
</evidence>
<keyword evidence="2" id="KW-0326">Glycosidase</keyword>
<dbReference type="EMBL" id="SEWF01000013">
    <property type="protein sequence ID" value="RYU95597.1"/>
    <property type="molecule type" value="Genomic_DNA"/>
</dbReference>
<dbReference type="SUPFAM" id="SSF49313">
    <property type="entry name" value="Cadherin-like"/>
    <property type="match status" value="1"/>
</dbReference>
<proteinExistence type="predicted"/>
<dbReference type="AlphaFoldDB" id="A0A4Q5M183"/>
<evidence type="ECO:0000256" key="1">
    <source>
        <dbReference type="ARBA" id="ARBA00022801"/>
    </source>
</evidence>
<feature type="compositionally biased region" description="Pro residues" evidence="3">
    <location>
        <begin position="462"/>
        <end position="490"/>
    </location>
</feature>
<gene>
    <name evidence="6" type="ORF">EWM59_10825</name>
</gene>
<dbReference type="Proteomes" id="UP000293162">
    <property type="component" value="Unassembled WGS sequence"/>
</dbReference>
<sequence>MNRLSHYFCLLAFLVFNLSVSSFAQTPPKRYIVHGVLNLEATMNHGISAMNKMVGAGCNAVALTVMWDRIYPKADSKGDWAQIDNQINHVVNNLKVKLVIRIHLGRHIAFTPGFWALEEAVTDFKGKPLTHYYDNNHFSFAHQPSIAKAAGFVKEVCQRYKDLQARGQILFISVVNTPQQELGYAYENQQYPNPSYFAVFDHSKWSMIKWKEWGRTKYQTIRTLNSYWGTNYKQFLDIEPYVNWFNPKDSFRGLRGKDWYLFRHQLLKSHIDQMTDAVKSVDPSYKVACEFGGIADNLSLQRGTFAFKNLTEKADIIKTSVDAFQGDGIQADLVISNLRPGQKYYTEIAHFDLSTPEALRNYVDRAIEYGCEVVLLYTDYDNGKDVEKILPAVQEGVYWMDKPTPPIVFADSMKYRLSQLIDNREAVVEDWRIRSENGKKKIKIIYDEDLVHDKQVIDNPLPDIPDPGPDPDPGPGPGPVVPDPPKPPVQAGPNEVPIENFKDFTQQIVVNQPFIFRIPENLYIDPDGYIAYIEITEAPNWVNFNKFEFSFYGKAPSLGKTRIKLKIYDNKGASLESQMYIESIPPAIDFELIKADYFDVPIEGWGLLTNNRTLYLKDLPEKLNVLARCNLDSVNFHFELTGPYQFKRISDRPPYNLFGEGRGLEFPVGTYTLKANAYQRDTLITFKTVQFTVKYSTDSSQNIITDWVVYPNPFENICNVRLPLEEDFNALEFVMHTNGGKKIPINKERIKLINNVAYINLSNTNIIAGSYILEINKAGTVLKRIRVVKL</sequence>
<dbReference type="SUPFAM" id="SSF51445">
    <property type="entry name" value="(Trans)glycosidases"/>
    <property type="match status" value="1"/>
</dbReference>
<protein>
    <recommendedName>
        <fullName evidence="5">Glycoside hydrolase family 42 N-terminal domain-containing protein</fullName>
    </recommendedName>
</protein>
<dbReference type="GO" id="GO:0005509">
    <property type="term" value="F:calcium ion binding"/>
    <property type="evidence" value="ECO:0007669"/>
    <property type="project" value="InterPro"/>
</dbReference>